<dbReference type="Gene3D" id="3.40.50.300">
    <property type="entry name" value="P-loop containing nucleotide triphosphate hydrolases"/>
    <property type="match status" value="1"/>
</dbReference>
<dbReference type="SUPFAM" id="SSF52540">
    <property type="entry name" value="P-loop containing nucleoside triphosphate hydrolases"/>
    <property type="match status" value="1"/>
</dbReference>
<proteinExistence type="predicted"/>
<dbReference type="RefSeq" id="WP_118771206.1">
    <property type="nucleotide sequence ID" value="NZ_JAJEPS010000017.1"/>
</dbReference>
<accession>A0AAE3AC78</accession>
<keyword evidence="2" id="KW-1185">Reference proteome</keyword>
<dbReference type="AlphaFoldDB" id="A0AAE3AC78"/>
<name>A0AAE3AC78_9FIRM</name>
<sequence length="333" mass="38455">MKSTGLWIADPDDAYGKAFMEYVNLKESHLFQVRICTDREALIKALAGEEMEILLIAAEWYESCQALIHQKCTVILSEGSLVKEAEGCHAVYKYQSVENILRELMYYYSEQNTEGMYIEESRKDNRVIGIFSPVSESNRTVFALTLGQILAESQNVLYLNMEECSGMGEYMGESHWNISDLIYFLRQQNNAQFLYRLNSMVQKLDHLDYIPPCESYTDFHQIETEEWLELIRLIRARSSYDSVILDLGMAMGHETELLRQCDGIYVPVRQDMISRAKLAQWENAVQILGGLDIVEKFQKLEIPENSEIPESRDDLLMLPQQSFGMYIRGLLKG</sequence>
<gene>
    <name evidence="1" type="ORF">LKD36_13870</name>
</gene>
<dbReference type="InterPro" id="IPR027417">
    <property type="entry name" value="P-loop_NTPase"/>
</dbReference>
<evidence type="ECO:0000313" key="1">
    <source>
        <dbReference type="EMBL" id="MCC2127256.1"/>
    </source>
</evidence>
<dbReference type="Gene3D" id="3.40.50.10850">
    <property type="entry name" value="Ntrc-like two-domain protein"/>
    <property type="match status" value="1"/>
</dbReference>
<protein>
    <submittedName>
        <fullName evidence="1">Uncharacterized protein</fullName>
    </submittedName>
</protein>
<dbReference type="EMBL" id="JAJEPS010000017">
    <property type="protein sequence ID" value="MCC2127256.1"/>
    <property type="molecule type" value="Genomic_DNA"/>
</dbReference>
<reference evidence="1 2" key="1">
    <citation type="submission" date="2021-10" db="EMBL/GenBank/DDBJ databases">
        <title>Anaerobic single-cell dispensing facilitates the cultivation of human gut bacteria.</title>
        <authorList>
            <person name="Afrizal A."/>
        </authorList>
    </citation>
    <scope>NUCLEOTIDE SEQUENCE [LARGE SCALE GENOMIC DNA]</scope>
    <source>
        <strain evidence="1 2">CLA-AA-H276</strain>
    </source>
</reference>
<evidence type="ECO:0000313" key="2">
    <source>
        <dbReference type="Proteomes" id="UP001198220"/>
    </source>
</evidence>
<comment type="caution">
    <text evidence="1">The sequence shown here is derived from an EMBL/GenBank/DDBJ whole genome shotgun (WGS) entry which is preliminary data.</text>
</comment>
<dbReference type="Proteomes" id="UP001198220">
    <property type="component" value="Unassembled WGS sequence"/>
</dbReference>
<organism evidence="1 2">
    <name type="scientific">Hominiventricola filiformis</name>
    <dbReference type="NCBI Taxonomy" id="2885352"/>
    <lineage>
        <taxon>Bacteria</taxon>
        <taxon>Bacillati</taxon>
        <taxon>Bacillota</taxon>
        <taxon>Clostridia</taxon>
        <taxon>Lachnospirales</taxon>
        <taxon>Lachnospiraceae</taxon>
        <taxon>Hominiventricola</taxon>
    </lineage>
</organism>